<dbReference type="InterPro" id="IPR041616">
    <property type="entry name" value="PheRS_beta_core"/>
</dbReference>
<proteinExistence type="inferred from homology"/>
<evidence type="ECO:0000256" key="9">
    <source>
        <dbReference type="ARBA" id="ARBA00022840"/>
    </source>
</evidence>
<dbReference type="EC" id="6.1.1.20" evidence="15"/>
<dbReference type="InterPro" id="IPR045864">
    <property type="entry name" value="aa-tRNA-synth_II/BPL/LPL"/>
</dbReference>
<dbReference type="GO" id="GO:0000287">
    <property type="term" value="F:magnesium ion binding"/>
    <property type="evidence" value="ECO:0007669"/>
    <property type="project" value="UniProtKB-UniRule"/>
</dbReference>
<comment type="subcellular location">
    <subcellularLocation>
        <location evidence="1 15">Cytoplasm</location>
    </subcellularLocation>
</comment>
<feature type="domain" description="FDX-ACB" evidence="18">
    <location>
        <begin position="703"/>
        <end position="796"/>
    </location>
</feature>
<dbReference type="Gene3D" id="2.40.50.140">
    <property type="entry name" value="Nucleic acid-binding proteins"/>
    <property type="match status" value="1"/>
</dbReference>
<dbReference type="Gene3D" id="3.50.40.10">
    <property type="entry name" value="Phenylalanyl-trna Synthetase, Chain B, domain 3"/>
    <property type="match status" value="1"/>
</dbReference>
<keyword evidence="13 15" id="KW-0030">Aminoacyl-tRNA synthetase</keyword>
<evidence type="ECO:0000256" key="2">
    <source>
        <dbReference type="ARBA" id="ARBA00008653"/>
    </source>
</evidence>
<dbReference type="Gene3D" id="3.30.930.10">
    <property type="entry name" value="Bira Bifunctional Protein, Domain 2"/>
    <property type="match status" value="1"/>
</dbReference>
<keyword evidence="4 15" id="KW-0963">Cytoplasm</keyword>
<evidence type="ECO:0000256" key="4">
    <source>
        <dbReference type="ARBA" id="ARBA00022490"/>
    </source>
</evidence>
<evidence type="ECO:0000256" key="13">
    <source>
        <dbReference type="ARBA" id="ARBA00023146"/>
    </source>
</evidence>
<evidence type="ECO:0000256" key="14">
    <source>
        <dbReference type="ARBA" id="ARBA00049255"/>
    </source>
</evidence>
<dbReference type="Pfam" id="PF03147">
    <property type="entry name" value="FDX-ACB"/>
    <property type="match status" value="1"/>
</dbReference>
<evidence type="ECO:0000256" key="6">
    <source>
        <dbReference type="ARBA" id="ARBA00022598"/>
    </source>
</evidence>
<organism evidence="20 21">
    <name type="scientific">Candidatus Methylophosphatis roskildensis</name>
    <dbReference type="NCBI Taxonomy" id="2899263"/>
    <lineage>
        <taxon>Bacteria</taxon>
        <taxon>Pseudomonadati</taxon>
        <taxon>Pseudomonadota</taxon>
        <taxon>Betaproteobacteria</taxon>
        <taxon>Nitrosomonadales</taxon>
        <taxon>Sterolibacteriaceae</taxon>
        <taxon>Candidatus Methylophosphatis</taxon>
    </lineage>
</organism>
<dbReference type="PROSITE" id="PS51483">
    <property type="entry name" value="B5"/>
    <property type="match status" value="1"/>
</dbReference>
<evidence type="ECO:0000313" key="20">
    <source>
        <dbReference type="EMBL" id="MBK6974605.1"/>
    </source>
</evidence>
<feature type="binding site" evidence="15">
    <location>
        <position position="464"/>
    </location>
    <ligand>
        <name>Mg(2+)</name>
        <dbReference type="ChEBI" id="CHEBI:18420"/>
        <note>shared with alpha subunit</note>
    </ligand>
</feature>
<dbReference type="SUPFAM" id="SSF54991">
    <property type="entry name" value="Anticodon-binding domain of PheRS"/>
    <property type="match status" value="1"/>
</dbReference>
<evidence type="ECO:0000256" key="10">
    <source>
        <dbReference type="ARBA" id="ARBA00022842"/>
    </source>
</evidence>
<feature type="binding site" evidence="15">
    <location>
        <position position="460"/>
    </location>
    <ligand>
        <name>Mg(2+)</name>
        <dbReference type="ChEBI" id="CHEBI:18420"/>
        <note>shared with alpha subunit</note>
    </ligand>
</feature>
<dbReference type="InterPro" id="IPR005121">
    <property type="entry name" value="Fdx_antiC-bd"/>
</dbReference>
<dbReference type="InterPro" id="IPR009061">
    <property type="entry name" value="DNA-bd_dom_put_sf"/>
</dbReference>
<dbReference type="PANTHER" id="PTHR10947:SF0">
    <property type="entry name" value="PHENYLALANINE--TRNA LIGASE BETA SUBUNIT"/>
    <property type="match status" value="1"/>
</dbReference>
<dbReference type="PANTHER" id="PTHR10947">
    <property type="entry name" value="PHENYLALANYL-TRNA SYNTHETASE BETA CHAIN AND LEUCINE-RICH REPEAT-CONTAINING PROTEIN 47"/>
    <property type="match status" value="1"/>
</dbReference>
<dbReference type="NCBIfam" id="TIGR00472">
    <property type="entry name" value="pheT_bact"/>
    <property type="match status" value="1"/>
</dbReference>
<evidence type="ECO:0000313" key="21">
    <source>
        <dbReference type="Proteomes" id="UP000807785"/>
    </source>
</evidence>
<dbReference type="SUPFAM" id="SSF56037">
    <property type="entry name" value="PheT/TilS domain"/>
    <property type="match status" value="1"/>
</dbReference>
<evidence type="ECO:0000256" key="16">
    <source>
        <dbReference type="PROSITE-ProRule" id="PRU00209"/>
    </source>
</evidence>
<dbReference type="InterPro" id="IPR033714">
    <property type="entry name" value="tRNA_bind_bactPheRS"/>
</dbReference>
<dbReference type="Gene3D" id="3.30.56.10">
    <property type="match status" value="2"/>
</dbReference>
<dbReference type="GO" id="GO:0009328">
    <property type="term" value="C:phenylalanine-tRNA ligase complex"/>
    <property type="evidence" value="ECO:0007669"/>
    <property type="project" value="TreeGrafter"/>
</dbReference>
<dbReference type="SMART" id="SM00873">
    <property type="entry name" value="B3_4"/>
    <property type="match status" value="1"/>
</dbReference>
<evidence type="ECO:0000256" key="12">
    <source>
        <dbReference type="ARBA" id="ARBA00022917"/>
    </source>
</evidence>
<accession>A0A9D7HVG3</accession>
<dbReference type="SUPFAM" id="SSF46955">
    <property type="entry name" value="Putative DNA-binding domain"/>
    <property type="match status" value="1"/>
</dbReference>
<dbReference type="Pfam" id="PF03484">
    <property type="entry name" value="B5"/>
    <property type="match status" value="1"/>
</dbReference>
<dbReference type="InterPro" id="IPR005146">
    <property type="entry name" value="B3/B4_tRNA-bd"/>
</dbReference>
<dbReference type="GO" id="GO:0004826">
    <property type="term" value="F:phenylalanine-tRNA ligase activity"/>
    <property type="evidence" value="ECO:0007669"/>
    <property type="project" value="UniProtKB-UniRule"/>
</dbReference>
<dbReference type="InterPro" id="IPR020825">
    <property type="entry name" value="Phe-tRNA_synthase-like_B3/B4"/>
</dbReference>
<dbReference type="FunFam" id="3.30.70.380:FF:000001">
    <property type="entry name" value="Phenylalanine--tRNA ligase beta subunit"/>
    <property type="match status" value="1"/>
</dbReference>
<feature type="binding site" evidence="15">
    <location>
        <position position="463"/>
    </location>
    <ligand>
        <name>Mg(2+)</name>
        <dbReference type="ChEBI" id="CHEBI:18420"/>
        <note>shared with alpha subunit</note>
    </ligand>
</feature>
<dbReference type="SUPFAM" id="SSF50249">
    <property type="entry name" value="Nucleic acid-binding proteins"/>
    <property type="match status" value="1"/>
</dbReference>
<keyword evidence="6 15" id="KW-0436">Ligase</keyword>
<dbReference type="Gene3D" id="3.30.70.380">
    <property type="entry name" value="Ferrodoxin-fold anticodon-binding domain"/>
    <property type="match status" value="1"/>
</dbReference>
<dbReference type="InterPro" id="IPR004532">
    <property type="entry name" value="Phe-tRNA-ligase_IIc_bsu_bact"/>
</dbReference>
<comment type="cofactor">
    <cofactor evidence="15">
        <name>Mg(2+)</name>
        <dbReference type="ChEBI" id="CHEBI:18420"/>
    </cofactor>
    <text evidence="15">Binds 2 magnesium ions per tetramer.</text>
</comment>
<keyword evidence="8 15" id="KW-0547">Nucleotide-binding</keyword>
<comment type="subunit">
    <text evidence="3 15">Tetramer of two alpha and two beta subunits.</text>
</comment>
<protein>
    <recommendedName>
        <fullName evidence="15">Phenylalanine--tRNA ligase beta subunit</fullName>
        <ecNumber evidence="15">6.1.1.20</ecNumber>
    </recommendedName>
    <alternativeName>
        <fullName evidence="15">Phenylalanyl-tRNA synthetase beta subunit</fullName>
        <shortName evidence="15">PheRS</shortName>
    </alternativeName>
</protein>
<dbReference type="GO" id="GO:0000049">
    <property type="term" value="F:tRNA binding"/>
    <property type="evidence" value="ECO:0007669"/>
    <property type="project" value="UniProtKB-UniRule"/>
</dbReference>
<dbReference type="SUPFAM" id="SSF55681">
    <property type="entry name" value="Class II aaRS and biotin synthetases"/>
    <property type="match status" value="1"/>
</dbReference>
<comment type="similarity">
    <text evidence="2 15">Belongs to the phenylalanyl-tRNA synthetase beta subunit family. Type 1 subfamily.</text>
</comment>
<reference evidence="20" key="1">
    <citation type="submission" date="2020-10" db="EMBL/GenBank/DDBJ databases">
        <title>Connecting structure to function with the recovery of over 1000 high-quality activated sludge metagenome-assembled genomes encoding full-length rRNA genes using long-read sequencing.</title>
        <authorList>
            <person name="Singleton C.M."/>
            <person name="Petriglieri F."/>
            <person name="Kristensen J.M."/>
            <person name="Kirkegaard R.H."/>
            <person name="Michaelsen T.Y."/>
            <person name="Andersen M.H."/>
            <person name="Karst S.M."/>
            <person name="Dueholm M.S."/>
            <person name="Nielsen P.H."/>
            <person name="Albertsen M."/>
        </authorList>
    </citation>
    <scope>NUCLEOTIDE SEQUENCE</scope>
    <source>
        <strain evidence="20">Bjer_18-Q3-R1-45_BAT3C.347</strain>
    </source>
</reference>
<comment type="caution">
    <text evidence="20">The sequence shown here is derived from an EMBL/GenBank/DDBJ whole genome shotgun (WGS) entry which is preliminary data.</text>
</comment>
<gene>
    <name evidence="15" type="primary">pheT</name>
    <name evidence="20" type="ORF">IPH26_17240</name>
</gene>
<dbReference type="Pfam" id="PF01588">
    <property type="entry name" value="tRNA_bind"/>
    <property type="match status" value="1"/>
</dbReference>
<dbReference type="InterPro" id="IPR002547">
    <property type="entry name" value="tRNA-bd_dom"/>
</dbReference>
<dbReference type="HAMAP" id="MF_00283">
    <property type="entry name" value="Phe_tRNA_synth_beta1"/>
    <property type="match status" value="1"/>
</dbReference>
<dbReference type="InterPro" id="IPR005147">
    <property type="entry name" value="tRNA_synthase_B5-dom"/>
</dbReference>
<keyword evidence="11 16" id="KW-0694">RNA-binding</keyword>
<dbReference type="InterPro" id="IPR036690">
    <property type="entry name" value="Fdx_antiC-bd_sf"/>
</dbReference>
<dbReference type="SMART" id="SM00874">
    <property type="entry name" value="B5"/>
    <property type="match status" value="1"/>
</dbReference>
<sequence length="797" mass="85253">MKFNEHWLRTLVDIGLDTAQLGELLTMAGLEVEQCDAVAPPFSKVVVAHVLSVDRHPDADKLRLCMVDTGGAVPLPIVCGAPNVAPGMKVPCALVGAELPGGLSIKTARVRGVESSGMLCSARELGLSDDHAGLLALPDDAPVGTDIRDHLDLDDHVLLLKLTPNRADCLSVAGIAREVAALTGAALRLPAIAEPPAANERTREIVLDAPAACPRFCGRIIAGVRADAPIPGWMRQRIERAGLRCINAVVDITNYVMLELGQPMHAYDDTKLSGAMHARYARGGESLTLLNGETLMLDGEALVIADDARVLGLAGIMGGEGSGVQDATTDIFLEAAFFAPDVIAGKARGLGFSSDASHRFERGVDFGNTRNAMARATELLLAICGGSAGPVVDAISAADMPQRAPVRLRSARAAHVLGIDVGSAEIARIFSALGFNFELAQDDFIVTAPSFRFDIQIEEDLIEEIVRVHGYDKVPAPPPRGPLTMLPLGEARRTPWQVRRRLAACDYQEVVNFSFVEAGWEHDFCGNDAPIVLANPIASQMGVMRSSLIGGLVANLATNLKRQIERVRVFEVGRCFAHDAQAAAGHHAVEGFAQPLRIAALAAGPASPEQWGAATRNVDFYDLKADLEGLLAPRAARFEAATHPALHPGRCAAVMVGSKRVGVAGELHPRWTQKYELDASPVLFEVDLDAALEVGLPDYVEPSRFPAVVRDIALVVAGNLPVQTLLDGLRKAAPGIVRGLEVFDVYQGKGIEPDRKSLAIRVVMQDTQRTLADDEVEAARSRLIRFAEQEYSARLRT</sequence>
<keyword evidence="7 15" id="KW-0479">Metal-binding</keyword>
<dbReference type="Pfam" id="PF03483">
    <property type="entry name" value="B3_4"/>
    <property type="match status" value="1"/>
</dbReference>
<dbReference type="GO" id="GO:0005524">
    <property type="term" value="F:ATP binding"/>
    <property type="evidence" value="ECO:0007669"/>
    <property type="project" value="UniProtKB-UniRule"/>
</dbReference>
<dbReference type="GO" id="GO:0006432">
    <property type="term" value="P:phenylalanyl-tRNA aminoacylation"/>
    <property type="evidence" value="ECO:0007669"/>
    <property type="project" value="UniProtKB-UniRule"/>
</dbReference>
<evidence type="ECO:0000256" key="7">
    <source>
        <dbReference type="ARBA" id="ARBA00022723"/>
    </source>
</evidence>
<evidence type="ECO:0000256" key="8">
    <source>
        <dbReference type="ARBA" id="ARBA00022741"/>
    </source>
</evidence>
<dbReference type="CDD" id="cd02796">
    <property type="entry name" value="tRNA_bind_bactPheRS"/>
    <property type="match status" value="1"/>
</dbReference>
<keyword evidence="5 16" id="KW-0820">tRNA-binding</keyword>
<dbReference type="FunFam" id="2.40.50.140:FF:000045">
    <property type="entry name" value="Phenylalanine--tRNA ligase beta subunit"/>
    <property type="match status" value="1"/>
</dbReference>
<dbReference type="AlphaFoldDB" id="A0A9D7HVG3"/>
<dbReference type="PROSITE" id="PS51447">
    <property type="entry name" value="FDX_ACB"/>
    <property type="match status" value="1"/>
</dbReference>
<dbReference type="PROSITE" id="PS50886">
    <property type="entry name" value="TRBD"/>
    <property type="match status" value="1"/>
</dbReference>
<dbReference type="CDD" id="cd00769">
    <property type="entry name" value="PheRS_beta_core"/>
    <property type="match status" value="1"/>
</dbReference>
<feature type="domain" description="TRNA-binding" evidence="17">
    <location>
        <begin position="39"/>
        <end position="148"/>
    </location>
</feature>
<evidence type="ECO:0000256" key="11">
    <source>
        <dbReference type="ARBA" id="ARBA00022884"/>
    </source>
</evidence>
<evidence type="ECO:0000259" key="17">
    <source>
        <dbReference type="PROSITE" id="PS50886"/>
    </source>
</evidence>
<evidence type="ECO:0000256" key="1">
    <source>
        <dbReference type="ARBA" id="ARBA00004496"/>
    </source>
</evidence>
<dbReference type="SMART" id="SM00896">
    <property type="entry name" value="FDX-ACB"/>
    <property type="match status" value="1"/>
</dbReference>
<dbReference type="EMBL" id="JADJEV010000004">
    <property type="protein sequence ID" value="MBK6974605.1"/>
    <property type="molecule type" value="Genomic_DNA"/>
</dbReference>
<keyword evidence="12 15" id="KW-0648">Protein biosynthesis</keyword>
<keyword evidence="9 15" id="KW-0067">ATP-binding</keyword>
<dbReference type="InterPro" id="IPR012340">
    <property type="entry name" value="NA-bd_OB-fold"/>
</dbReference>
<evidence type="ECO:0000259" key="18">
    <source>
        <dbReference type="PROSITE" id="PS51447"/>
    </source>
</evidence>
<feature type="binding site" evidence="15">
    <location>
        <position position="454"/>
    </location>
    <ligand>
        <name>Mg(2+)</name>
        <dbReference type="ChEBI" id="CHEBI:18420"/>
        <note>shared with alpha subunit</note>
    </ligand>
</feature>
<dbReference type="InterPro" id="IPR045060">
    <property type="entry name" value="Phe-tRNA-ligase_IIc_bsu"/>
</dbReference>
<evidence type="ECO:0000256" key="5">
    <source>
        <dbReference type="ARBA" id="ARBA00022555"/>
    </source>
</evidence>
<keyword evidence="10 15" id="KW-0460">Magnesium</keyword>
<evidence type="ECO:0000256" key="15">
    <source>
        <dbReference type="HAMAP-Rule" id="MF_00283"/>
    </source>
</evidence>
<dbReference type="FunFam" id="3.30.56.10:FF:000002">
    <property type="entry name" value="Phenylalanine--tRNA ligase beta subunit"/>
    <property type="match status" value="1"/>
</dbReference>
<evidence type="ECO:0000259" key="19">
    <source>
        <dbReference type="PROSITE" id="PS51483"/>
    </source>
</evidence>
<comment type="catalytic activity">
    <reaction evidence="14 15">
        <text>tRNA(Phe) + L-phenylalanine + ATP = L-phenylalanyl-tRNA(Phe) + AMP + diphosphate + H(+)</text>
        <dbReference type="Rhea" id="RHEA:19413"/>
        <dbReference type="Rhea" id="RHEA-COMP:9668"/>
        <dbReference type="Rhea" id="RHEA-COMP:9699"/>
        <dbReference type="ChEBI" id="CHEBI:15378"/>
        <dbReference type="ChEBI" id="CHEBI:30616"/>
        <dbReference type="ChEBI" id="CHEBI:33019"/>
        <dbReference type="ChEBI" id="CHEBI:58095"/>
        <dbReference type="ChEBI" id="CHEBI:78442"/>
        <dbReference type="ChEBI" id="CHEBI:78531"/>
        <dbReference type="ChEBI" id="CHEBI:456215"/>
        <dbReference type="EC" id="6.1.1.20"/>
    </reaction>
</comment>
<feature type="domain" description="B5" evidence="19">
    <location>
        <begin position="401"/>
        <end position="476"/>
    </location>
</feature>
<dbReference type="Proteomes" id="UP000807785">
    <property type="component" value="Unassembled WGS sequence"/>
</dbReference>
<dbReference type="NCBIfam" id="NF045760">
    <property type="entry name" value="YtpR"/>
    <property type="match status" value="1"/>
</dbReference>
<name>A0A9D7HVG3_9PROT</name>
<evidence type="ECO:0000256" key="3">
    <source>
        <dbReference type="ARBA" id="ARBA00011209"/>
    </source>
</evidence>
<dbReference type="Pfam" id="PF17759">
    <property type="entry name" value="tRNA_synthFbeta"/>
    <property type="match status" value="1"/>
</dbReference>